<dbReference type="FunFam" id="3.30.2010.10:FF:000002">
    <property type="entry name" value="CAAX prenyl protease"/>
    <property type="match status" value="1"/>
</dbReference>
<accession>A0A1E4RQM5</accession>
<protein>
    <recommendedName>
        <fullName evidence="15">CAAX prenyl protease</fullName>
        <ecNumber evidence="15">3.4.24.84</ecNumber>
    </recommendedName>
</protein>
<proteinExistence type="inferred from homology"/>
<evidence type="ECO:0000259" key="16">
    <source>
        <dbReference type="Pfam" id="PF01435"/>
    </source>
</evidence>
<dbReference type="STRING" id="984485.A0A1E4RQM5"/>
<dbReference type="EC" id="3.4.24.84" evidence="15"/>
<name>A0A1E4RQM5_9ASCO</name>
<dbReference type="GO" id="GO:0071586">
    <property type="term" value="P:CAAX-box protein processing"/>
    <property type="evidence" value="ECO:0007669"/>
    <property type="project" value="UniProtKB-UniRule"/>
</dbReference>
<organism evidence="18 19">
    <name type="scientific">Hyphopichia burtonii NRRL Y-1933</name>
    <dbReference type="NCBI Taxonomy" id="984485"/>
    <lineage>
        <taxon>Eukaryota</taxon>
        <taxon>Fungi</taxon>
        <taxon>Dikarya</taxon>
        <taxon>Ascomycota</taxon>
        <taxon>Saccharomycotina</taxon>
        <taxon>Pichiomycetes</taxon>
        <taxon>Debaryomycetaceae</taxon>
        <taxon>Hyphopichia</taxon>
    </lineage>
</organism>
<evidence type="ECO:0000256" key="11">
    <source>
        <dbReference type="ARBA" id="ARBA00044456"/>
    </source>
</evidence>
<feature type="domain" description="Peptidase M48" evidence="16">
    <location>
        <begin position="231"/>
        <end position="435"/>
    </location>
</feature>
<evidence type="ECO:0000256" key="12">
    <source>
        <dbReference type="ARBA" id="ARBA00060927"/>
    </source>
</evidence>
<evidence type="ECO:0000256" key="1">
    <source>
        <dbReference type="ARBA" id="ARBA00004477"/>
    </source>
</evidence>
<keyword evidence="6 15" id="KW-0256">Endoplasmic reticulum</keyword>
<keyword evidence="19" id="KW-1185">Reference proteome</keyword>
<dbReference type="GO" id="GO:0004222">
    <property type="term" value="F:metalloendopeptidase activity"/>
    <property type="evidence" value="ECO:0007669"/>
    <property type="project" value="UniProtKB-UniRule"/>
</dbReference>
<comment type="similarity">
    <text evidence="12 15">Belongs to the peptidase M48A family.</text>
</comment>
<evidence type="ECO:0000256" key="14">
    <source>
        <dbReference type="PIRSR" id="PIRSR627057-2"/>
    </source>
</evidence>
<evidence type="ECO:0000256" key="9">
    <source>
        <dbReference type="ARBA" id="ARBA00023049"/>
    </source>
</evidence>
<dbReference type="PANTHER" id="PTHR10120">
    <property type="entry name" value="CAAX PRENYL PROTEASE 1"/>
    <property type="match status" value="1"/>
</dbReference>
<feature type="domain" description="CAAX prenyl protease 1 N-terminal" evidence="17">
    <location>
        <begin position="41"/>
        <end position="228"/>
    </location>
</feature>
<feature type="binding site" evidence="14">
    <location>
        <position position="301"/>
    </location>
    <ligand>
        <name>Zn(2+)</name>
        <dbReference type="ChEBI" id="CHEBI:29105"/>
        <note>catalytic</note>
    </ligand>
</feature>
<feature type="transmembrane region" description="Helical" evidence="15">
    <location>
        <begin position="174"/>
        <end position="192"/>
    </location>
</feature>
<gene>
    <name evidence="18" type="ORF">HYPBUDRAFT_154624</name>
</gene>
<keyword evidence="10 15" id="KW-0472">Membrane</keyword>
<dbReference type="GO" id="GO:0046872">
    <property type="term" value="F:metal ion binding"/>
    <property type="evidence" value="ECO:0007669"/>
    <property type="project" value="UniProtKB-UniRule"/>
</dbReference>
<evidence type="ECO:0000256" key="2">
    <source>
        <dbReference type="ARBA" id="ARBA00022670"/>
    </source>
</evidence>
<keyword evidence="4 14" id="KW-0479">Metal-binding</keyword>
<evidence type="ECO:0000313" key="18">
    <source>
        <dbReference type="EMBL" id="ODV69580.1"/>
    </source>
</evidence>
<dbReference type="InterPro" id="IPR027057">
    <property type="entry name" value="CAXX_Prtase_1"/>
</dbReference>
<feature type="binding site" evidence="14">
    <location>
        <position position="380"/>
    </location>
    <ligand>
        <name>Zn(2+)</name>
        <dbReference type="ChEBI" id="CHEBI:29105"/>
        <note>catalytic</note>
    </ligand>
</feature>
<evidence type="ECO:0000259" key="17">
    <source>
        <dbReference type="Pfam" id="PF16491"/>
    </source>
</evidence>
<keyword evidence="7 14" id="KW-0862">Zinc</keyword>
<evidence type="ECO:0000256" key="13">
    <source>
        <dbReference type="PIRSR" id="PIRSR627057-1"/>
    </source>
</evidence>
<dbReference type="CDD" id="cd07343">
    <property type="entry name" value="M48A_Zmpste24p_like"/>
    <property type="match status" value="1"/>
</dbReference>
<feature type="active site" description="Proton donor" evidence="13">
    <location>
        <position position="384"/>
    </location>
</feature>
<dbReference type="Pfam" id="PF16491">
    <property type="entry name" value="Peptidase_M48_N"/>
    <property type="match status" value="1"/>
</dbReference>
<feature type="transmembrane region" description="Helical" evidence="15">
    <location>
        <begin position="19"/>
        <end position="37"/>
    </location>
</feature>
<comment type="cofactor">
    <cofactor evidence="14 15">
        <name>Zn(2+)</name>
        <dbReference type="ChEBI" id="CHEBI:29105"/>
    </cofactor>
    <text evidence="14 15">Binds 1 zinc ion per subunit.</text>
</comment>
<dbReference type="Proteomes" id="UP000095085">
    <property type="component" value="Unassembled WGS sequence"/>
</dbReference>
<dbReference type="Pfam" id="PF01435">
    <property type="entry name" value="Peptidase_M48"/>
    <property type="match status" value="1"/>
</dbReference>
<dbReference type="InterPro" id="IPR032456">
    <property type="entry name" value="Peptidase_M48_N"/>
</dbReference>
<keyword evidence="5 15" id="KW-0378">Hydrolase</keyword>
<keyword evidence="3 15" id="KW-0812">Transmembrane</keyword>
<comment type="function">
    <text evidence="15">Proteolytically removes the C-terminal three residues of farnesylated proteins.</text>
</comment>
<dbReference type="InterPro" id="IPR001915">
    <property type="entry name" value="Peptidase_M48"/>
</dbReference>
<evidence type="ECO:0000256" key="5">
    <source>
        <dbReference type="ARBA" id="ARBA00022801"/>
    </source>
</evidence>
<keyword evidence="9 15" id="KW-0482">Metalloprotease</keyword>
<evidence type="ECO:0000256" key="8">
    <source>
        <dbReference type="ARBA" id="ARBA00022989"/>
    </source>
</evidence>
<dbReference type="EMBL" id="KV454538">
    <property type="protein sequence ID" value="ODV69580.1"/>
    <property type="molecule type" value="Genomic_DNA"/>
</dbReference>
<evidence type="ECO:0000256" key="4">
    <source>
        <dbReference type="ARBA" id="ARBA00022723"/>
    </source>
</evidence>
<feature type="transmembrane region" description="Helical" evidence="15">
    <location>
        <begin position="118"/>
        <end position="140"/>
    </location>
</feature>
<comment type="subcellular location">
    <subcellularLocation>
        <location evidence="1 15">Endoplasmic reticulum membrane</location>
        <topology evidence="1 15">Multi-pass membrane protein</topology>
    </subcellularLocation>
</comment>
<evidence type="ECO:0000256" key="15">
    <source>
        <dbReference type="RuleBase" id="RU366005"/>
    </source>
</evidence>
<evidence type="ECO:0000256" key="7">
    <source>
        <dbReference type="ARBA" id="ARBA00022833"/>
    </source>
</evidence>
<dbReference type="GO" id="GO:0005789">
    <property type="term" value="C:endoplasmic reticulum membrane"/>
    <property type="evidence" value="ECO:0007669"/>
    <property type="project" value="UniProtKB-SubCell"/>
</dbReference>
<feature type="binding site" evidence="14">
    <location>
        <position position="305"/>
    </location>
    <ligand>
        <name>Zn(2+)</name>
        <dbReference type="ChEBI" id="CHEBI:29105"/>
        <note>catalytic</note>
    </ligand>
</feature>
<keyword evidence="2 15" id="KW-0645">Protease</keyword>
<evidence type="ECO:0000256" key="10">
    <source>
        <dbReference type="ARBA" id="ARBA00023136"/>
    </source>
</evidence>
<feature type="active site" evidence="13">
    <location>
        <position position="302"/>
    </location>
</feature>
<dbReference type="Gene3D" id="3.30.2010.10">
    <property type="entry name" value="Metalloproteases ('zincins'), catalytic domain"/>
    <property type="match status" value="1"/>
</dbReference>
<dbReference type="OrthoDB" id="360839at2759"/>
<comment type="catalytic activity">
    <reaction evidence="11 15">
        <text>Hydrolyzes the peptide bond -P2-(S-farnesyl or geranylgeranyl)C-P1'-P2'-P3'-COOH where P1' and P2' are amino acids with aliphatic side chains and P3' is any C-terminal residue.</text>
        <dbReference type="EC" id="3.4.24.84"/>
    </reaction>
</comment>
<evidence type="ECO:0000256" key="3">
    <source>
        <dbReference type="ARBA" id="ARBA00022692"/>
    </source>
</evidence>
<reference evidence="19" key="1">
    <citation type="submission" date="2016-05" db="EMBL/GenBank/DDBJ databases">
        <title>Comparative genomics of biotechnologically important yeasts.</title>
        <authorList>
            <consortium name="DOE Joint Genome Institute"/>
            <person name="Riley R."/>
            <person name="Haridas S."/>
            <person name="Wolfe K.H."/>
            <person name="Lopes M.R."/>
            <person name="Hittinger C.T."/>
            <person name="Goker M."/>
            <person name="Salamov A."/>
            <person name="Wisecaver J."/>
            <person name="Long T.M."/>
            <person name="Aerts A.L."/>
            <person name="Barry K."/>
            <person name="Choi C."/>
            <person name="Clum A."/>
            <person name="Coughlan A.Y."/>
            <person name="Deshpande S."/>
            <person name="Douglass A.P."/>
            <person name="Hanson S.J."/>
            <person name="Klenk H.-P."/>
            <person name="Labutti K."/>
            <person name="Lapidus A."/>
            <person name="Lindquist E."/>
            <person name="Lipzen A."/>
            <person name="Meier-Kolthoff J.P."/>
            <person name="Ohm R.A."/>
            <person name="Otillar R.P."/>
            <person name="Pangilinan J."/>
            <person name="Peng Y."/>
            <person name="Rokas A."/>
            <person name="Rosa C.A."/>
            <person name="Scheuner C."/>
            <person name="Sibirny A.A."/>
            <person name="Slot J.C."/>
            <person name="Stielow J.B."/>
            <person name="Sun H."/>
            <person name="Kurtzman C.P."/>
            <person name="Blackwell M."/>
            <person name="Grigoriev I.V."/>
            <person name="Jeffries T.W."/>
        </authorList>
    </citation>
    <scope>NUCLEOTIDE SEQUENCE [LARGE SCALE GENOMIC DNA]</scope>
    <source>
        <strain evidence="19">NRRL Y-1933</strain>
    </source>
</reference>
<evidence type="ECO:0000313" key="19">
    <source>
        <dbReference type="Proteomes" id="UP000095085"/>
    </source>
</evidence>
<dbReference type="AlphaFoldDB" id="A0A1E4RQM5"/>
<comment type="caution">
    <text evidence="15">Lacks conserved residue(s) required for the propagation of feature annotation.</text>
</comment>
<feature type="transmembrane region" description="Helical" evidence="15">
    <location>
        <begin position="199"/>
        <end position="222"/>
    </location>
</feature>
<keyword evidence="8 15" id="KW-1133">Transmembrane helix</keyword>
<dbReference type="GeneID" id="30996600"/>
<sequence>MAFSLASALSFLDDPSLDWKAIITGLTIAQFAFENYLSYRQYQVLKKTSPPPSLKAEISQETFNKSQEYSRAKARFGFFTRGFGLVQNLLTIKYDIIPKLWNASGFVMQKLAPILPKAMSGIITQSYFFMHVTLVSQLLFSLPLEYYSQFVLEEKYGFNKLTIGLWITDTIKSLLLSMTFGPAIAVGFLKIIDYYGDSFIFYTCGFVLFVQLVGMTIFPLFIQPLFNKFSPLEDGELKTAIEKLASEQEFPLTKLYVIDGSKRSSHSNAYFTGLPWSKQIVLYDTLINHSTVDETVAVLAHEIGHWKLSHLPQLLVFSQTHVFLCFLVFSGFIKNSSLFKSFGFFNVQPTIIGFTLFSDIFSPFECLSQFALNLLTRKNEYQADAYAKKFGYSEDLARALIKLLSENLSAMDADWLYSSYHHSHPILAERLNAIGYVSKEKIAPEPVDKKED</sequence>
<dbReference type="RefSeq" id="XP_020078647.1">
    <property type="nucleotide sequence ID" value="XM_020222051.1"/>
</dbReference>
<evidence type="ECO:0000256" key="6">
    <source>
        <dbReference type="ARBA" id="ARBA00022824"/>
    </source>
</evidence>